<dbReference type="GO" id="GO:0016779">
    <property type="term" value="F:nucleotidyltransferase activity"/>
    <property type="evidence" value="ECO:0007669"/>
    <property type="project" value="UniProtKB-KW"/>
</dbReference>
<reference evidence="2" key="1">
    <citation type="submission" date="2020-11" db="EMBL/GenBank/DDBJ databases">
        <title>Whole-genome analyses of Nonomuraea sp. K274.</title>
        <authorList>
            <person name="Veyisoglu A."/>
        </authorList>
    </citation>
    <scope>NUCLEOTIDE SEQUENCE</scope>
    <source>
        <strain evidence="2">K274</strain>
    </source>
</reference>
<dbReference type="AlphaFoldDB" id="A0A931A226"/>
<comment type="caution">
    <text evidence="2">The sequence shown here is derived from an EMBL/GenBank/DDBJ whole genome shotgun (WGS) entry which is preliminary data.</text>
</comment>
<dbReference type="InterPro" id="IPR035985">
    <property type="entry name" value="Ubiquitin-activating_enz"/>
</dbReference>
<evidence type="ECO:0000313" key="2">
    <source>
        <dbReference type="EMBL" id="MBF8184771.1"/>
    </source>
</evidence>
<sequence length="366" mass="39793">MSTNTSLRLRGRTQLLPLADALVMRLRAKVIRVQPFTEVEERILHLLADGFSDLDRATADWPDSERARARELTETLSEARFLEEVRVSPLLLAEDAARFDRLLNYFSELEEEGTSRHERLRRMLDARVAVVGTGGMGSWLLYGLACCGVRNFVLVDADRVEPSNLNRSILFGEHDIGRSKVDAAAEALLRFAPRADIRTVARPVSGARDMVPIAGDVDMVVASADQPTWLIRQWLAEACRQTGRPLLHPSGLRVGPFYVPGRSACPMCEWAALALSTPAFPETVARMRRLPRGNSGGLATVASLTASVATGEVLRHLAGAGQPLTINGIWEWKPDGTAGVRPLPPQKTCPVCAGEGAATAEEDGAA</sequence>
<dbReference type="PANTHER" id="PTHR43267">
    <property type="entry name" value="TRNA THREONYLCARBAMOYLADENOSINE DEHYDRATASE"/>
    <property type="match status" value="1"/>
</dbReference>
<keyword evidence="2" id="KW-0548">Nucleotidyltransferase</keyword>
<evidence type="ECO:0000313" key="3">
    <source>
        <dbReference type="Proteomes" id="UP000605361"/>
    </source>
</evidence>
<feature type="domain" description="THIF-type NAD/FAD binding fold" evidence="1">
    <location>
        <begin position="112"/>
        <end position="331"/>
    </location>
</feature>
<dbReference type="Proteomes" id="UP000605361">
    <property type="component" value="Unassembled WGS sequence"/>
</dbReference>
<dbReference type="PANTHER" id="PTHR43267:SF1">
    <property type="entry name" value="TRNA THREONYLCARBAMOYLADENOSINE DEHYDRATASE"/>
    <property type="match status" value="1"/>
</dbReference>
<keyword evidence="2" id="KW-0808">Transferase</keyword>
<dbReference type="Pfam" id="PF00899">
    <property type="entry name" value="ThiF"/>
    <property type="match status" value="1"/>
</dbReference>
<dbReference type="EMBL" id="JADOGI010000005">
    <property type="protein sequence ID" value="MBF8184771.1"/>
    <property type="molecule type" value="Genomic_DNA"/>
</dbReference>
<evidence type="ECO:0000259" key="1">
    <source>
        <dbReference type="Pfam" id="PF00899"/>
    </source>
</evidence>
<dbReference type="SUPFAM" id="SSF69572">
    <property type="entry name" value="Activating enzymes of the ubiquitin-like proteins"/>
    <property type="match status" value="1"/>
</dbReference>
<accession>A0A931A226</accession>
<dbReference type="InterPro" id="IPR045886">
    <property type="entry name" value="ThiF/MoeB/HesA"/>
</dbReference>
<gene>
    <name evidence="2" type="ORF">ITP53_03235</name>
</gene>
<dbReference type="GO" id="GO:0008641">
    <property type="term" value="F:ubiquitin-like modifier activating enzyme activity"/>
    <property type="evidence" value="ECO:0007669"/>
    <property type="project" value="InterPro"/>
</dbReference>
<proteinExistence type="predicted"/>
<dbReference type="Gene3D" id="3.40.50.720">
    <property type="entry name" value="NAD(P)-binding Rossmann-like Domain"/>
    <property type="match status" value="1"/>
</dbReference>
<dbReference type="GO" id="GO:0061503">
    <property type="term" value="F:tRNA threonylcarbamoyladenosine dehydratase"/>
    <property type="evidence" value="ECO:0007669"/>
    <property type="project" value="TreeGrafter"/>
</dbReference>
<protein>
    <submittedName>
        <fullName evidence="2">ThiF family adenylyltransferase</fullName>
    </submittedName>
</protein>
<name>A0A931A226_9ACTN</name>
<dbReference type="RefSeq" id="WP_195893755.1">
    <property type="nucleotide sequence ID" value="NZ_JADOGI010000005.1"/>
</dbReference>
<dbReference type="InterPro" id="IPR000594">
    <property type="entry name" value="ThiF_NAD_FAD-bd"/>
</dbReference>
<keyword evidence="3" id="KW-1185">Reference proteome</keyword>
<organism evidence="2 3">
    <name type="scientific">Nonomuraea cypriaca</name>
    <dbReference type="NCBI Taxonomy" id="1187855"/>
    <lineage>
        <taxon>Bacteria</taxon>
        <taxon>Bacillati</taxon>
        <taxon>Actinomycetota</taxon>
        <taxon>Actinomycetes</taxon>
        <taxon>Streptosporangiales</taxon>
        <taxon>Streptosporangiaceae</taxon>
        <taxon>Nonomuraea</taxon>
    </lineage>
</organism>
<dbReference type="GO" id="GO:0061504">
    <property type="term" value="P:cyclic threonylcarbamoyladenosine biosynthetic process"/>
    <property type="evidence" value="ECO:0007669"/>
    <property type="project" value="TreeGrafter"/>
</dbReference>